<dbReference type="OrthoDB" id="330911at2157"/>
<feature type="region of interest" description="Disordered" evidence="1">
    <location>
        <begin position="242"/>
        <end position="261"/>
    </location>
</feature>
<dbReference type="Proteomes" id="UP000001882">
    <property type="component" value="Chromosome"/>
</dbReference>
<evidence type="ECO:0000313" key="4">
    <source>
        <dbReference type="Proteomes" id="UP000001882"/>
    </source>
</evidence>
<dbReference type="EMBL" id="AP011532">
    <property type="protein sequence ID" value="BAI61849.1"/>
    <property type="molecule type" value="Genomic_DNA"/>
</dbReference>
<sequence>MGFKEELQKLSIQINERKAHIVNEEMTKQALIIPFIQVLGYDVFNPLEVKPEFIADFGMKKGEKVDYAVYKGTEPIMFIEAKSADANLVNHDAQLSRYFNAVSNVKLGIITNGLEYRFFTDLKTPNVMDESPFLVINISNLKDSDIEILARFKKDTYAKDNLSEFAEELVYTSAINDTLKYQFKTPTDEFVKYLLKEVGVTRVMAKDIERFRPIVKKGISNAILDIVSQGLLQQEINKAEPEQEKVDVGKDQKSQPVKTTELKADDISKLQPVTTEEELKAFNIVKNILINAGRDTKDLTYKDTVSYFSINNQNILKWFMRINLDAVSKNVVIRLDQQTTESLISGLTIEPAPKALGETRIFITSAEDLKKFDKLVPICFDMVNKKDTLLSQT</sequence>
<gene>
    <name evidence="3" type="ordered locus">MCP_1777</name>
</gene>
<reference evidence="3 4" key="2">
    <citation type="journal article" date="2008" name="Int. J. Syst. Evol. Microbiol.">
        <title>Methanocella paludicola gen. nov., sp. nov., a methane-producing archaeon, the first isolate of the lineage 'Rice Cluster I', and proposal of the new archaeal order Methanocellales ord. nov.</title>
        <authorList>
            <person name="Sakai S."/>
            <person name="Imachi H."/>
            <person name="Hanada S."/>
            <person name="Ohashi A."/>
            <person name="Harada H."/>
            <person name="Kamagata Y."/>
        </authorList>
    </citation>
    <scope>NUCLEOTIDE SEQUENCE [LARGE SCALE GENOMIC DNA]</scope>
    <source>
        <strain evidence="4">DSM 17711 / JCM 13418 / NBRC 101707 / SANAE</strain>
    </source>
</reference>
<reference evidence="3 4" key="1">
    <citation type="journal article" date="2007" name="Appl. Environ. Microbiol.">
        <title>Isolation of key methanogens for global methane emission from rice paddy fields: a novel isolate affiliated with the clone cluster rice cluster I.</title>
        <authorList>
            <person name="Sakai S."/>
            <person name="Imachi H."/>
            <person name="Sekiguchi Y."/>
            <person name="Ohashi A."/>
            <person name="Harada H."/>
            <person name="Kamagata Y."/>
        </authorList>
    </citation>
    <scope>NUCLEOTIDE SEQUENCE [LARGE SCALE GENOMIC DNA]</scope>
    <source>
        <strain evidence="4">DSM 17711 / JCM 13418 / NBRC 101707 / SANAE</strain>
    </source>
</reference>
<evidence type="ECO:0000259" key="2">
    <source>
        <dbReference type="Pfam" id="PF13588"/>
    </source>
</evidence>
<dbReference type="InParanoid" id="D1YZH7"/>
<dbReference type="AlphaFoldDB" id="D1YZH7"/>
<name>D1YZH7_METPS</name>
<organism evidence="3 4">
    <name type="scientific">Methanocella paludicola (strain DSM 17711 / JCM 13418 / NBRC 101707 / SANAE)</name>
    <dbReference type="NCBI Taxonomy" id="304371"/>
    <lineage>
        <taxon>Archaea</taxon>
        <taxon>Methanobacteriati</taxon>
        <taxon>Methanobacteriota</taxon>
        <taxon>Stenosarchaea group</taxon>
        <taxon>Methanomicrobia</taxon>
        <taxon>Methanocellales</taxon>
        <taxon>Methanocellaceae</taxon>
        <taxon>Methanocella</taxon>
    </lineage>
</organism>
<dbReference type="InterPro" id="IPR029464">
    <property type="entry name" value="HSDR_N"/>
</dbReference>
<keyword evidence="4" id="KW-1185">Reference proteome</keyword>
<evidence type="ECO:0000256" key="1">
    <source>
        <dbReference type="SAM" id="MobiDB-lite"/>
    </source>
</evidence>
<proteinExistence type="predicted"/>
<dbReference type="RefSeq" id="WP_012900527.1">
    <property type="nucleotide sequence ID" value="NC_013665.1"/>
</dbReference>
<reference evidence="4" key="3">
    <citation type="journal article" date="2011" name="PLoS ONE">
        <title>Genome sequence of a mesophilic hydrogenotrophic methanogen Methanocella paludicola, the first cultivated representative of the order Methanocellales.</title>
        <authorList>
            <person name="Sakai S."/>
            <person name="Takaki Y."/>
            <person name="Shimamura S."/>
            <person name="Sekine M."/>
            <person name="Tajima T."/>
            <person name="Kosugi H."/>
            <person name="Ichikawa N."/>
            <person name="Tasumi E."/>
            <person name="Hiraki A.T."/>
            <person name="Shimizu A."/>
            <person name="Kato Y."/>
            <person name="Nishiko R."/>
            <person name="Mori K."/>
            <person name="Fujita N."/>
            <person name="Imachi H."/>
            <person name="Takai K."/>
        </authorList>
    </citation>
    <scope>NUCLEOTIDE SEQUENCE [LARGE SCALE GENOMIC DNA]</scope>
    <source>
        <strain evidence="4">DSM 17711 / JCM 13418 / NBRC 101707 / SANAE</strain>
    </source>
</reference>
<dbReference type="GeneID" id="8681669"/>
<dbReference type="KEGG" id="mpd:MCP_1777"/>
<accession>D1YZH7</accession>
<dbReference type="PATRIC" id="fig|304371.9.peg.1816"/>
<feature type="compositionally biased region" description="Basic and acidic residues" evidence="1">
    <location>
        <begin position="242"/>
        <end position="253"/>
    </location>
</feature>
<feature type="domain" description="Type I restriction enzyme R protein N-terminal" evidence="2">
    <location>
        <begin position="23"/>
        <end position="120"/>
    </location>
</feature>
<dbReference type="Pfam" id="PF13588">
    <property type="entry name" value="HSDR_N_2"/>
    <property type="match status" value="1"/>
</dbReference>
<dbReference type="eggNOG" id="arCOG05724">
    <property type="taxonomic scope" value="Archaea"/>
</dbReference>
<protein>
    <recommendedName>
        <fullName evidence="2">Type I restriction enzyme R protein N-terminal domain-containing protein</fullName>
    </recommendedName>
</protein>
<evidence type="ECO:0000313" key="3">
    <source>
        <dbReference type="EMBL" id="BAI61849.1"/>
    </source>
</evidence>